<protein>
    <submittedName>
        <fullName evidence="2">Transposase</fullName>
    </submittedName>
</protein>
<dbReference type="InterPro" id="IPR010095">
    <property type="entry name" value="Cas12f1-like_TNB"/>
</dbReference>
<evidence type="ECO:0000256" key="1">
    <source>
        <dbReference type="ARBA" id="ARBA00023125"/>
    </source>
</evidence>
<dbReference type="RefSeq" id="WP_124155505.1">
    <property type="nucleotide sequence ID" value="NZ_CAWOLW010000188.1"/>
</dbReference>
<gene>
    <name evidence="2" type="ORF">D5R40_28160</name>
</gene>
<dbReference type="OrthoDB" id="501956at2"/>
<keyword evidence="3" id="KW-1185">Reference proteome</keyword>
<dbReference type="EMBL" id="RCBY01000268">
    <property type="protein sequence ID" value="RQH27369.1"/>
    <property type="molecule type" value="Genomic_DNA"/>
</dbReference>
<reference evidence="2 3" key="1">
    <citation type="journal article" date="2018" name="ACS Chem. Biol.">
        <title>Ketoreductase domain dysfunction expands chemodiversity: malyngamide biosynthesis in the cyanobacterium Okeania hirsuta.</title>
        <authorList>
            <person name="Moss N.A."/>
            <person name="Leao T."/>
            <person name="Rankin M."/>
            <person name="McCullough T.M."/>
            <person name="Qu P."/>
            <person name="Korobeynikov A."/>
            <person name="Smith J.L."/>
            <person name="Gerwick L."/>
            <person name="Gerwick W.H."/>
        </authorList>
    </citation>
    <scope>NUCLEOTIDE SEQUENCE [LARGE SCALE GENOMIC DNA]</scope>
    <source>
        <strain evidence="2 3">PAB10Feb10-1</strain>
    </source>
</reference>
<evidence type="ECO:0000313" key="3">
    <source>
        <dbReference type="Proteomes" id="UP000269154"/>
    </source>
</evidence>
<evidence type="ECO:0000313" key="2">
    <source>
        <dbReference type="EMBL" id="RQH27369.1"/>
    </source>
</evidence>
<dbReference type="NCBIfam" id="TIGR01766">
    <property type="entry name" value="IS200/IS605 family accessory protein TnpB-like domain"/>
    <property type="match status" value="1"/>
</dbReference>
<comment type="caution">
    <text evidence="2">The sequence shown here is derived from an EMBL/GenBank/DDBJ whole genome shotgun (WGS) entry which is preliminary data.</text>
</comment>
<organism evidence="2 3">
    <name type="scientific">Okeania hirsuta</name>
    <dbReference type="NCBI Taxonomy" id="1458930"/>
    <lineage>
        <taxon>Bacteria</taxon>
        <taxon>Bacillati</taxon>
        <taxon>Cyanobacteriota</taxon>
        <taxon>Cyanophyceae</taxon>
        <taxon>Oscillatoriophycideae</taxon>
        <taxon>Oscillatoriales</taxon>
        <taxon>Microcoleaceae</taxon>
        <taxon>Okeania</taxon>
    </lineage>
</organism>
<name>A0A3N6P3B4_9CYAN</name>
<proteinExistence type="predicted"/>
<dbReference type="Proteomes" id="UP000269154">
    <property type="component" value="Unassembled WGS sequence"/>
</dbReference>
<dbReference type="GO" id="GO:0003677">
    <property type="term" value="F:DNA binding"/>
    <property type="evidence" value="ECO:0007669"/>
    <property type="project" value="UniProtKB-KW"/>
</dbReference>
<dbReference type="AlphaFoldDB" id="A0A3N6P3B4"/>
<accession>A0A3N6P3B4</accession>
<keyword evidence="1" id="KW-0238">DNA-binding</keyword>
<sequence>MAKSHGSLTGIEAKIEYHPVFEELGELYESWKRSAVNWMQTEKLSESEVEKLLMKRFNIQWAWADSIATEATQCLSQLKTAKNNNITKLELQTQAKTTAAKKLITKLEKTLKLATKKGFPHLQARNKFFHQLLGLKSKIQKIASLKRKLKQLKNTERLHICFGSQKLFNAQHNLAENGYKTKEEWSVDWSKKRSGRFLCVGKSQPGGGTMLKVFPLQEDGLYQLQVQLPRPLQDKYGDKIQLEFSVSDRDGRYRATDLDYAINNLKPITIQVFRRENKQDNWYVHLATYIQEIPVVHTRKNGCIGIDFNAESISVAYVKWDGNIEYLEEIPYQWKNKTTGQRQASMRNIVCQVVKLAEFFECAIAIESLDFTKKKSKMSEEGKVYNEMLSNLSTGMFREAILSRCRRFGVELIKVNPAFTSVIGMINYMAKYGLNSGTAAALVIGRRALKLSEKIPQCLLRPEDVNKHDWSHWRRVASFIKLHRIRRTQLFQWRKALEGILTHSLWAEHQLSQEVHIETGE</sequence>